<dbReference type="Gene3D" id="2.60.120.560">
    <property type="entry name" value="Exo-inulinase, domain 1"/>
    <property type="match status" value="2"/>
</dbReference>
<organism evidence="2 3">
    <name type="scientific">Spirosoma profusum</name>
    <dbReference type="NCBI Taxonomy" id="2771354"/>
    <lineage>
        <taxon>Bacteria</taxon>
        <taxon>Pseudomonadati</taxon>
        <taxon>Bacteroidota</taxon>
        <taxon>Cytophagia</taxon>
        <taxon>Cytophagales</taxon>
        <taxon>Cytophagaceae</taxon>
        <taxon>Spirosoma</taxon>
    </lineage>
</organism>
<dbReference type="Proteomes" id="UP000598820">
    <property type="component" value="Unassembled WGS sequence"/>
</dbReference>
<accession>A0A926Y0S5</accession>
<dbReference type="EMBL" id="JACWZY010000032">
    <property type="protein sequence ID" value="MBD2704484.1"/>
    <property type="molecule type" value="Genomic_DNA"/>
</dbReference>
<comment type="caution">
    <text evidence="2">The sequence shown here is derived from an EMBL/GenBank/DDBJ whole genome shotgun (WGS) entry which is preliminary data.</text>
</comment>
<evidence type="ECO:0000256" key="1">
    <source>
        <dbReference type="SAM" id="MobiDB-lite"/>
    </source>
</evidence>
<feature type="compositionally biased region" description="Low complexity" evidence="1">
    <location>
        <begin position="44"/>
        <end position="81"/>
    </location>
</feature>
<sequence length="546" mass="59191">MRLLLTISFMLLFIGSIVAQPAGRRSKSTVYSASGEWQKITLQPAASGSSTPSAPVVQPNPSASQPNNPTSQPITPTTQPTESVVRTEPKPASTAPTTMPSSGFRPAFTGDFVTNRNGWKAGNKGDYNYQIGMGRYSIRKRKASTRQVAFSYVSLPNDINLNRDDAFTIKVDVMADSGRVPTGGLLFGVKDSLNFCAFTLNSKGETSIIRVTNGEAYGDYMPGDFFAPGVPVEKNRDRLTIRRNKESLSFYVNEQEVRGSPYAFKTLPGNGVGLITDASWTTFQKLTVTVGTSPSDPPPTPVSLPVTRPTTTSRSASPTLTTATNVSTVAANPPTKNDVASSTSALVTATRPETSANKPTNITFSELFADNQNKWLVGQTGGYEFEVAKSSYFIRKTSASTSRAGYGYINLPTALDLNKAESFTITVDMIVPPGIQPNAGLVIGVNDEDNLCEFRVADRQKVIVKSLRNGLSSPTYMPGKPIPARVPINQETNTLMIQKRNKKLYFYVNNREVESSPYEFKPFSGNKIGFVSAAQAVKFQNLKVVK</sequence>
<reference evidence="2" key="1">
    <citation type="submission" date="2020-09" db="EMBL/GenBank/DDBJ databases">
        <authorList>
            <person name="Kim M.K."/>
        </authorList>
    </citation>
    <scope>NUCLEOTIDE SEQUENCE</scope>
    <source>
        <strain evidence="2">BT702</strain>
    </source>
</reference>
<proteinExistence type="predicted"/>
<feature type="region of interest" description="Disordered" evidence="1">
    <location>
        <begin position="290"/>
        <end position="318"/>
    </location>
</feature>
<evidence type="ECO:0000313" key="2">
    <source>
        <dbReference type="EMBL" id="MBD2704484.1"/>
    </source>
</evidence>
<evidence type="ECO:0000313" key="3">
    <source>
        <dbReference type="Proteomes" id="UP000598820"/>
    </source>
</evidence>
<gene>
    <name evidence="2" type="ORF">IC229_27840</name>
</gene>
<feature type="region of interest" description="Disordered" evidence="1">
    <location>
        <begin position="43"/>
        <end position="105"/>
    </location>
</feature>
<dbReference type="RefSeq" id="WP_190891092.1">
    <property type="nucleotide sequence ID" value="NZ_JACWZY010000032.1"/>
</dbReference>
<dbReference type="AlphaFoldDB" id="A0A926Y0S5"/>
<feature type="compositionally biased region" description="Low complexity" evidence="1">
    <location>
        <begin position="303"/>
        <end position="318"/>
    </location>
</feature>
<protein>
    <submittedName>
        <fullName evidence="2">Uncharacterized protein</fullName>
    </submittedName>
</protein>
<name>A0A926Y0S5_9BACT</name>
<keyword evidence="3" id="KW-1185">Reference proteome</keyword>